<dbReference type="eggNOG" id="KOG0619">
    <property type="taxonomic scope" value="Eukaryota"/>
</dbReference>
<dbReference type="FunCoup" id="A0A1B6QQ40">
    <property type="interactions" value="432"/>
</dbReference>
<dbReference type="InParanoid" id="A0A1B6QQ40"/>
<reference evidence="6 7" key="1">
    <citation type="journal article" date="2009" name="Nature">
        <title>The Sorghum bicolor genome and the diversification of grasses.</title>
        <authorList>
            <person name="Paterson A.H."/>
            <person name="Bowers J.E."/>
            <person name="Bruggmann R."/>
            <person name="Dubchak I."/>
            <person name="Grimwood J."/>
            <person name="Gundlach H."/>
            <person name="Haberer G."/>
            <person name="Hellsten U."/>
            <person name="Mitros T."/>
            <person name="Poliakov A."/>
            <person name="Schmutz J."/>
            <person name="Spannagl M."/>
            <person name="Tang H."/>
            <person name="Wang X."/>
            <person name="Wicker T."/>
            <person name="Bharti A.K."/>
            <person name="Chapman J."/>
            <person name="Feltus F.A."/>
            <person name="Gowik U."/>
            <person name="Grigoriev I.V."/>
            <person name="Lyons E."/>
            <person name="Maher C.A."/>
            <person name="Martis M."/>
            <person name="Narechania A."/>
            <person name="Otillar R.P."/>
            <person name="Penning B.W."/>
            <person name="Salamov A.A."/>
            <person name="Wang Y."/>
            <person name="Zhang L."/>
            <person name="Carpita N.C."/>
            <person name="Freeling M."/>
            <person name="Gingle A.R."/>
            <person name="Hash C.T."/>
            <person name="Keller B."/>
            <person name="Klein P."/>
            <person name="Kresovich S."/>
            <person name="McCann M.C."/>
            <person name="Ming R."/>
            <person name="Peterson D.G."/>
            <person name="Mehboob-ur-Rahman"/>
            <person name="Ware D."/>
            <person name="Westhoff P."/>
            <person name="Mayer K.F."/>
            <person name="Messing J."/>
            <person name="Rokhsar D.S."/>
        </authorList>
    </citation>
    <scope>NUCLEOTIDE SEQUENCE [LARGE SCALE GENOMIC DNA]</scope>
    <source>
        <strain evidence="7">cv. BTx623</strain>
    </source>
</reference>
<keyword evidence="3" id="KW-0677">Repeat</keyword>
<reference evidence="7" key="2">
    <citation type="journal article" date="2018" name="Plant J.">
        <title>The Sorghum bicolor reference genome: improved assembly, gene annotations, a transcriptome atlas, and signatures of genome organization.</title>
        <authorList>
            <person name="McCormick R.F."/>
            <person name="Truong S.K."/>
            <person name="Sreedasyam A."/>
            <person name="Jenkins J."/>
            <person name="Shu S."/>
            <person name="Sims D."/>
            <person name="Kennedy M."/>
            <person name="Amirebrahimi M."/>
            <person name="Weers B.D."/>
            <person name="McKinley B."/>
            <person name="Mattison A."/>
            <person name="Morishige D.T."/>
            <person name="Grimwood J."/>
            <person name="Schmutz J."/>
            <person name="Mullet J.E."/>
        </authorList>
    </citation>
    <scope>NUCLEOTIDE SEQUENCE [LARGE SCALE GENOMIC DNA]</scope>
    <source>
        <strain evidence="7">cv. BTx623</strain>
    </source>
</reference>
<evidence type="ECO:0000259" key="5">
    <source>
        <dbReference type="Pfam" id="PF12819"/>
    </source>
</evidence>
<keyword evidence="2" id="KW-0433">Leucine-rich repeat</keyword>
<dbReference type="OrthoDB" id="1394818at2759"/>
<feature type="signal peptide" evidence="4">
    <location>
        <begin position="1"/>
        <end position="27"/>
    </location>
</feature>
<dbReference type="GO" id="GO:0016020">
    <property type="term" value="C:membrane"/>
    <property type="evidence" value="ECO:0007669"/>
    <property type="project" value="UniProtKB-SubCell"/>
</dbReference>
<dbReference type="EMBL" id="CM000760">
    <property type="protein sequence ID" value="KXG40025.1"/>
    <property type="molecule type" value="Genomic_DNA"/>
</dbReference>
<dbReference type="Gene3D" id="3.80.10.10">
    <property type="entry name" value="Ribonuclease Inhibitor"/>
    <property type="match status" value="1"/>
</dbReference>
<gene>
    <name evidence="6" type="ORF">SORBI_3001G479700</name>
</gene>
<dbReference type="InterPro" id="IPR032675">
    <property type="entry name" value="LRR_dom_sf"/>
</dbReference>
<dbReference type="Gramene" id="KXG40025">
    <property type="protein sequence ID" value="KXG40025"/>
    <property type="gene ID" value="SORBI_3001G479700"/>
</dbReference>
<dbReference type="SUPFAM" id="SSF52058">
    <property type="entry name" value="L domain-like"/>
    <property type="match status" value="1"/>
</dbReference>
<dbReference type="PANTHER" id="PTHR45631:SF159">
    <property type="entry name" value="REPEAT FAMILY PROTEIN, PUTATIVE, EXPRESSED-RELATED"/>
    <property type="match status" value="1"/>
</dbReference>
<proteinExistence type="predicted"/>
<evidence type="ECO:0000256" key="2">
    <source>
        <dbReference type="ARBA" id="ARBA00022614"/>
    </source>
</evidence>
<dbReference type="PANTHER" id="PTHR45631">
    <property type="entry name" value="OS07G0107800 PROTEIN-RELATED"/>
    <property type="match status" value="1"/>
</dbReference>
<keyword evidence="4" id="KW-0732">Signal</keyword>
<dbReference type="Proteomes" id="UP000000768">
    <property type="component" value="Chromosome 1"/>
</dbReference>
<dbReference type="FunFam" id="3.80.10.10:FF:000383">
    <property type="entry name" value="Leucine-rich repeat receptor protein kinase EMS1"/>
    <property type="match status" value="1"/>
</dbReference>
<evidence type="ECO:0000256" key="4">
    <source>
        <dbReference type="SAM" id="SignalP"/>
    </source>
</evidence>
<dbReference type="Gene3D" id="2.60.120.430">
    <property type="entry name" value="Galactose-binding lectin"/>
    <property type="match status" value="2"/>
</dbReference>
<evidence type="ECO:0000256" key="3">
    <source>
        <dbReference type="ARBA" id="ARBA00022737"/>
    </source>
</evidence>
<dbReference type="AlphaFoldDB" id="A0A1B6QQ40"/>
<dbReference type="Pfam" id="PF12819">
    <property type="entry name" value="Malectin_like"/>
    <property type="match status" value="1"/>
</dbReference>
<dbReference type="InterPro" id="IPR024788">
    <property type="entry name" value="Malectin-like_Carb-bd_dom"/>
</dbReference>
<sequence length="525" mass="57257">MPSRIASFPFFLASVVVVVTLFPSSSSQQAPAPAAVPVPQAKGFYISCGSGKDVQVGSINWAKDEGFTAVGNASAINKPHLLPVLATLRYFPDATARKYCYQLPVVKGTRYLVRTTYFYGGFDGGKEPPVFDQIVDGTLWSAVNTTDNYRHGMSTYFEMVAQGQGRTMSVCLARRPDTKSSPFISALEVIDLADSMYNTTDFGRFVMSTVARNRFGSKGDIVSYPDDPYNRYWAPFADANPMVESHSDISPDDFWNQPPAKALKAGVTTSRGKKLTVQWPTTELPAATYYVALYFQDSRSASPFSWRVFDVAVNGKEFFRGLNASAAGVMVYSSMMQLSGKTEILLTPNETSPVGPLINAGEIYQIVPLGGRTATRDVVAMEDLASSLKNLPPDWAGDPCLPQKHSWTGVECSQESPMRVLSLDLKNHGLSGSLPDSIANLTGMKTIYLSGNNLSGPIPDLSSMHTLTAVRLDSNHFSGTIKPSMEKLVNLKELYLNYNNLTGKIPDGLKNKAGLDLRTEGNKFE</sequence>
<accession>A0A1B6QQ40</accession>
<dbReference type="STRING" id="4558.A0A1B6QQ40"/>
<dbReference type="Pfam" id="PF00560">
    <property type="entry name" value="LRR_1"/>
    <property type="match status" value="2"/>
</dbReference>
<evidence type="ECO:0000256" key="1">
    <source>
        <dbReference type="ARBA" id="ARBA00004167"/>
    </source>
</evidence>
<comment type="subcellular location">
    <subcellularLocation>
        <location evidence="1">Membrane</location>
        <topology evidence="1">Single-pass membrane protein</topology>
    </subcellularLocation>
</comment>
<evidence type="ECO:0000313" key="6">
    <source>
        <dbReference type="EMBL" id="KXG40025.1"/>
    </source>
</evidence>
<organism evidence="6 7">
    <name type="scientific">Sorghum bicolor</name>
    <name type="common">Sorghum</name>
    <name type="synonym">Sorghum vulgare</name>
    <dbReference type="NCBI Taxonomy" id="4558"/>
    <lineage>
        <taxon>Eukaryota</taxon>
        <taxon>Viridiplantae</taxon>
        <taxon>Streptophyta</taxon>
        <taxon>Embryophyta</taxon>
        <taxon>Tracheophyta</taxon>
        <taxon>Spermatophyta</taxon>
        <taxon>Magnoliopsida</taxon>
        <taxon>Liliopsida</taxon>
        <taxon>Poales</taxon>
        <taxon>Poaceae</taxon>
        <taxon>PACMAD clade</taxon>
        <taxon>Panicoideae</taxon>
        <taxon>Andropogonodae</taxon>
        <taxon>Andropogoneae</taxon>
        <taxon>Sorghinae</taxon>
        <taxon>Sorghum</taxon>
    </lineage>
</organism>
<dbReference type="InterPro" id="IPR001611">
    <property type="entry name" value="Leu-rich_rpt"/>
</dbReference>
<name>A0A1B6QQ40_SORBI</name>
<keyword evidence="7" id="KW-1185">Reference proteome</keyword>
<feature type="chain" id="PRO_5008589881" description="Malectin-like domain-containing protein" evidence="4">
    <location>
        <begin position="28"/>
        <end position="525"/>
    </location>
</feature>
<protein>
    <recommendedName>
        <fullName evidence="5">Malectin-like domain-containing protein</fullName>
    </recommendedName>
</protein>
<evidence type="ECO:0000313" key="7">
    <source>
        <dbReference type="Proteomes" id="UP000000768"/>
    </source>
</evidence>
<dbReference type="OMA" id="QWPPVEL"/>
<feature type="domain" description="Malectin-like" evidence="5">
    <location>
        <begin position="46"/>
        <end position="366"/>
    </location>
</feature>